<gene>
    <name evidence="1" type="ORF">O0236_008970</name>
</gene>
<dbReference type="Proteomes" id="UP001149860">
    <property type="component" value="Chromosome"/>
</dbReference>
<keyword evidence="2" id="KW-1185">Reference proteome</keyword>
<sequence length="110" mass="12706">MEWSTTQHFWLILACFAVAFLPRLLPLLFFRTREIPVWFNEWMTYVPVSLFTALVVKDLFINPSYQISIVDKTPELIAAVLVIAIAYWTRSMTISVVLGLAAVFILAMFF</sequence>
<reference evidence="1" key="1">
    <citation type="submission" date="2024-08" db="EMBL/GenBank/DDBJ databases">
        <title>Lentilactobacillus sp. nov., isolated from tree bark.</title>
        <authorList>
            <person name="Phuengjayaem S."/>
            <person name="Tanasupawat S."/>
        </authorList>
    </citation>
    <scope>NUCLEOTIDE SEQUENCE</scope>
    <source>
        <strain evidence="1">SPB1-3</strain>
    </source>
</reference>
<evidence type="ECO:0000313" key="2">
    <source>
        <dbReference type="Proteomes" id="UP001149860"/>
    </source>
</evidence>
<protein>
    <submittedName>
        <fullName evidence="1">AzlD domain-containing protein</fullName>
    </submittedName>
</protein>
<organism evidence="1 2">
    <name type="scientific">Lentilactobacillus terminaliae</name>
    <dbReference type="NCBI Taxonomy" id="3003483"/>
    <lineage>
        <taxon>Bacteria</taxon>
        <taxon>Bacillati</taxon>
        <taxon>Bacillota</taxon>
        <taxon>Bacilli</taxon>
        <taxon>Lactobacillales</taxon>
        <taxon>Lactobacillaceae</taxon>
        <taxon>Lentilactobacillus</taxon>
    </lineage>
</organism>
<accession>A0ACD5DEP4</accession>
<name>A0ACD5DEP4_9LACO</name>
<evidence type="ECO:0000313" key="1">
    <source>
        <dbReference type="EMBL" id="XFD39515.1"/>
    </source>
</evidence>
<dbReference type="EMBL" id="CP168151">
    <property type="protein sequence ID" value="XFD39515.1"/>
    <property type="molecule type" value="Genomic_DNA"/>
</dbReference>
<proteinExistence type="predicted"/>